<keyword evidence="3" id="KW-0808">Transferase</keyword>
<name>A0A0L0MB09_9BURK</name>
<reference evidence="6" key="1">
    <citation type="submission" date="2015-06" db="EMBL/GenBank/DDBJ databases">
        <title>Comparative genomics of Burkholderia leaf nodule symbionts.</title>
        <authorList>
            <person name="Carlier A."/>
            <person name="Eberl L."/>
            <person name="Pinto-Carbo M."/>
        </authorList>
    </citation>
    <scope>NUCLEOTIDE SEQUENCE [LARGE SCALE GENOMIC DNA]</scope>
    <source>
        <strain evidence="6">UZHbot4</strain>
    </source>
</reference>
<keyword evidence="2" id="KW-0677">Repeat</keyword>
<dbReference type="PANTHER" id="PTHR43300:SF7">
    <property type="entry name" value="UDP-N-ACETYLBACILLOSAMINE N-ACETYLTRANSFERASE"/>
    <property type="match status" value="1"/>
</dbReference>
<keyword evidence="6" id="KW-1185">Reference proteome</keyword>
<evidence type="ECO:0000259" key="4">
    <source>
        <dbReference type="Pfam" id="PF25087"/>
    </source>
</evidence>
<dbReference type="Proteomes" id="UP000036959">
    <property type="component" value="Unassembled WGS sequence"/>
</dbReference>
<evidence type="ECO:0000256" key="3">
    <source>
        <dbReference type="ARBA" id="ARBA00023315"/>
    </source>
</evidence>
<keyword evidence="3" id="KW-0012">Acyltransferase</keyword>
<sequence>MASVRRADSVASIAHTANAMLEDIPDTAMVFVAVDSNAINHARVELYGPAKLRGGRMATLVHPKSYVAPDAQLGDNVWIAPGTNIGRRGKIGSDVLINAGARIDTQVQIGMHGWIGAGASIGAATELAAHCVLGADVRLGAGLTIGKYCVMTQPGVWTTSLPSGTFIEPGYTTPARMIGAGYTWQARRA</sequence>
<dbReference type="AlphaFoldDB" id="A0A0L0MB09"/>
<dbReference type="InterPro" id="IPR050179">
    <property type="entry name" value="Trans_hexapeptide_repeat"/>
</dbReference>
<comment type="caution">
    <text evidence="5">The sequence shown here is derived from an EMBL/GenBank/DDBJ whole genome shotgun (WGS) entry which is preliminary data.</text>
</comment>
<evidence type="ECO:0000313" key="6">
    <source>
        <dbReference type="Proteomes" id="UP000036959"/>
    </source>
</evidence>
<evidence type="ECO:0000256" key="1">
    <source>
        <dbReference type="ARBA" id="ARBA00007274"/>
    </source>
</evidence>
<proteinExistence type="inferred from homology"/>
<dbReference type="RefSeq" id="WP_050454599.1">
    <property type="nucleotide sequence ID" value="NZ_LFJJ01000119.1"/>
</dbReference>
<comment type="similarity">
    <text evidence="1">Belongs to the transferase hexapeptide repeat family.</text>
</comment>
<dbReference type="Pfam" id="PF25087">
    <property type="entry name" value="GMPPB_C"/>
    <property type="match status" value="1"/>
</dbReference>
<dbReference type="Gene3D" id="2.160.10.10">
    <property type="entry name" value="Hexapeptide repeat proteins"/>
    <property type="match status" value="1"/>
</dbReference>
<dbReference type="InterPro" id="IPR011004">
    <property type="entry name" value="Trimer_LpxA-like_sf"/>
</dbReference>
<gene>
    <name evidence="5" type="ORF">BVER_01313</name>
</gene>
<dbReference type="InterPro" id="IPR056729">
    <property type="entry name" value="GMPPB_C"/>
</dbReference>
<protein>
    <recommendedName>
        <fullName evidence="4">Mannose-1-phosphate guanyltransferase C-terminal domain-containing protein</fullName>
    </recommendedName>
</protein>
<accession>A0A0L0MB09</accession>
<evidence type="ECO:0000256" key="2">
    <source>
        <dbReference type="ARBA" id="ARBA00022737"/>
    </source>
</evidence>
<organism evidence="5 6">
    <name type="scientific">Candidatus Burkholderia verschuerenii</name>
    <dbReference type="NCBI Taxonomy" id="242163"/>
    <lineage>
        <taxon>Bacteria</taxon>
        <taxon>Pseudomonadati</taxon>
        <taxon>Pseudomonadota</taxon>
        <taxon>Betaproteobacteria</taxon>
        <taxon>Burkholderiales</taxon>
        <taxon>Burkholderiaceae</taxon>
        <taxon>Burkholderia</taxon>
    </lineage>
</organism>
<dbReference type="PANTHER" id="PTHR43300">
    <property type="entry name" value="ACETYLTRANSFERASE"/>
    <property type="match status" value="1"/>
</dbReference>
<evidence type="ECO:0000313" key="5">
    <source>
        <dbReference type="EMBL" id="KND59548.1"/>
    </source>
</evidence>
<dbReference type="OrthoDB" id="9794407at2"/>
<dbReference type="PATRIC" id="fig|242163.4.peg.825"/>
<dbReference type="EMBL" id="LFJJ01000119">
    <property type="protein sequence ID" value="KND59548.1"/>
    <property type="molecule type" value="Genomic_DNA"/>
</dbReference>
<dbReference type="SUPFAM" id="SSF51161">
    <property type="entry name" value="Trimeric LpxA-like enzymes"/>
    <property type="match status" value="1"/>
</dbReference>
<feature type="domain" description="Mannose-1-phosphate guanyltransferase C-terminal" evidence="4">
    <location>
        <begin position="59"/>
        <end position="153"/>
    </location>
</feature>